<dbReference type="Pfam" id="PF00970">
    <property type="entry name" value="FAD_binding_6"/>
    <property type="match status" value="1"/>
</dbReference>
<dbReference type="SUPFAM" id="SSF63380">
    <property type="entry name" value="Riboflavin synthase domain-like"/>
    <property type="match status" value="1"/>
</dbReference>
<keyword evidence="4" id="KW-0560">Oxidoreductase</keyword>
<dbReference type="PANTHER" id="PTHR47354:SF5">
    <property type="entry name" value="PROTEIN RFBI"/>
    <property type="match status" value="1"/>
</dbReference>
<dbReference type="RefSeq" id="WP_104003736.1">
    <property type="nucleotide sequence ID" value="NZ_FNVQ01000002.1"/>
</dbReference>
<feature type="domain" description="FAD-binding FR-type" evidence="3">
    <location>
        <begin position="95"/>
        <end position="192"/>
    </location>
</feature>
<dbReference type="InterPro" id="IPR001709">
    <property type="entry name" value="Flavoprot_Pyr_Nucl_cyt_Rdtase"/>
</dbReference>
<dbReference type="InterPro" id="IPR017927">
    <property type="entry name" value="FAD-bd_FR_type"/>
</dbReference>
<evidence type="ECO:0000259" key="3">
    <source>
        <dbReference type="PROSITE" id="PS51384"/>
    </source>
</evidence>
<dbReference type="InterPro" id="IPR039261">
    <property type="entry name" value="FNR_nucleotide-bd"/>
</dbReference>
<dbReference type="SUPFAM" id="SSF52343">
    <property type="entry name" value="Ferredoxin reductase-like, C-terminal NADP-linked domain"/>
    <property type="match status" value="1"/>
</dbReference>
<accession>A0A1H6BG45</accession>
<dbReference type="InterPro" id="IPR012675">
    <property type="entry name" value="Beta-grasp_dom_sf"/>
</dbReference>
<dbReference type="PRINTS" id="PR00371">
    <property type="entry name" value="FPNCR"/>
</dbReference>
<dbReference type="InterPro" id="IPR001433">
    <property type="entry name" value="OxRdtase_FAD/NAD-bd"/>
</dbReference>
<keyword evidence="5" id="KW-1185">Reference proteome</keyword>
<sequence length="327" mass="35638">MEVRIKPINKTLTAATGTSLLDLLRDNEVPVSYSCLSGRCGTCRCKVISGEVKGPIAAEGRLASNGQYVLACQSSVESDCEIEIPEPDEVIIHPTKTLKAEVTAFDVLADDVRRLRLKTAKPLEYSPGQYANLTFWKEGTRAYSMAGLAEDNELEFHIRLVPGGRVTSQLDENIKVGAKLKLNGPLGASYLRRKHEGPMLCIATGTGLAPILSILRGALESGMQNDIHLLFGARTEADLYGLNYLNTLAADFPNFNYQICLSHTGEHKQYRLGLVTDVLAEDFPDLSDWRIYLAGAPAMVEAASLAATRRGADMDHIYADAFYPSGV</sequence>
<dbReference type="PANTHER" id="PTHR47354">
    <property type="entry name" value="NADH OXIDOREDUCTASE HCR"/>
    <property type="match status" value="1"/>
</dbReference>
<dbReference type="InterPro" id="IPR001041">
    <property type="entry name" value="2Fe-2S_ferredoxin-type"/>
</dbReference>
<dbReference type="PROSITE" id="PS00197">
    <property type="entry name" value="2FE2S_FER_1"/>
    <property type="match status" value="1"/>
</dbReference>
<dbReference type="AlphaFoldDB" id="A0A1H6BG45"/>
<dbReference type="PROSITE" id="PS51384">
    <property type="entry name" value="FAD_FR"/>
    <property type="match status" value="1"/>
</dbReference>
<dbReference type="CDD" id="cd00207">
    <property type="entry name" value="fer2"/>
    <property type="match status" value="1"/>
</dbReference>
<evidence type="ECO:0000313" key="5">
    <source>
        <dbReference type="Proteomes" id="UP000236745"/>
    </source>
</evidence>
<dbReference type="Gene3D" id="3.10.20.30">
    <property type="match status" value="1"/>
</dbReference>
<dbReference type="InterPro" id="IPR036010">
    <property type="entry name" value="2Fe-2S_ferredoxin-like_sf"/>
</dbReference>
<dbReference type="OrthoDB" id="4258484at2"/>
<dbReference type="InterPro" id="IPR008333">
    <property type="entry name" value="Cbr1-like_FAD-bd_dom"/>
</dbReference>
<dbReference type="Gene3D" id="3.40.50.80">
    <property type="entry name" value="Nucleotide-binding domain of ferredoxin-NADP reductase (FNR) module"/>
    <property type="match status" value="1"/>
</dbReference>
<dbReference type="InterPro" id="IPR050415">
    <property type="entry name" value="MRET"/>
</dbReference>
<dbReference type="EMBL" id="FNVQ01000002">
    <property type="protein sequence ID" value="SEG59731.1"/>
    <property type="molecule type" value="Genomic_DNA"/>
</dbReference>
<proteinExistence type="predicted"/>
<dbReference type="PRINTS" id="PR00410">
    <property type="entry name" value="PHEHYDRXLASE"/>
</dbReference>
<dbReference type="InterPro" id="IPR006058">
    <property type="entry name" value="2Fe2S_fd_BS"/>
</dbReference>
<dbReference type="PROSITE" id="PS51085">
    <property type="entry name" value="2FE2S_FER_2"/>
    <property type="match status" value="1"/>
</dbReference>
<dbReference type="GO" id="GO:0051213">
    <property type="term" value="F:dioxygenase activity"/>
    <property type="evidence" value="ECO:0007669"/>
    <property type="project" value="UniProtKB-KW"/>
</dbReference>
<dbReference type="Gene3D" id="2.40.30.10">
    <property type="entry name" value="Translation factors"/>
    <property type="match status" value="1"/>
</dbReference>
<evidence type="ECO:0000259" key="2">
    <source>
        <dbReference type="PROSITE" id="PS51085"/>
    </source>
</evidence>
<comment type="cofactor">
    <cofactor evidence="1">
        <name>[2Fe-2S] cluster</name>
        <dbReference type="ChEBI" id="CHEBI:190135"/>
    </cofactor>
</comment>
<dbReference type="Pfam" id="PF00111">
    <property type="entry name" value="Fer2"/>
    <property type="match status" value="1"/>
</dbReference>
<organism evidence="4 5">
    <name type="scientific">Marinobacterium lutimaris</name>
    <dbReference type="NCBI Taxonomy" id="568106"/>
    <lineage>
        <taxon>Bacteria</taxon>
        <taxon>Pseudomonadati</taxon>
        <taxon>Pseudomonadota</taxon>
        <taxon>Gammaproteobacteria</taxon>
        <taxon>Oceanospirillales</taxon>
        <taxon>Oceanospirillaceae</taxon>
        <taxon>Marinobacterium</taxon>
    </lineage>
</organism>
<keyword evidence="4" id="KW-0223">Dioxygenase</keyword>
<dbReference type="GO" id="GO:0051537">
    <property type="term" value="F:2 iron, 2 sulfur cluster binding"/>
    <property type="evidence" value="ECO:0007669"/>
    <property type="project" value="InterPro"/>
</dbReference>
<reference evidence="4 5" key="1">
    <citation type="submission" date="2016-10" db="EMBL/GenBank/DDBJ databases">
        <authorList>
            <person name="de Groot N.N."/>
        </authorList>
    </citation>
    <scope>NUCLEOTIDE SEQUENCE [LARGE SCALE GENOMIC DNA]</scope>
    <source>
        <strain evidence="4 5">DSM 22012</strain>
    </source>
</reference>
<dbReference type="CDD" id="cd06187">
    <property type="entry name" value="O2ase_reductase_like"/>
    <property type="match status" value="1"/>
</dbReference>
<evidence type="ECO:0000313" key="4">
    <source>
        <dbReference type="EMBL" id="SEG59731.1"/>
    </source>
</evidence>
<evidence type="ECO:0000256" key="1">
    <source>
        <dbReference type="ARBA" id="ARBA00034078"/>
    </source>
</evidence>
<feature type="domain" description="2Fe-2S ferredoxin-type" evidence="2">
    <location>
        <begin position="1"/>
        <end position="88"/>
    </location>
</feature>
<dbReference type="Proteomes" id="UP000236745">
    <property type="component" value="Unassembled WGS sequence"/>
</dbReference>
<dbReference type="InterPro" id="IPR017938">
    <property type="entry name" value="Riboflavin_synthase-like_b-brl"/>
</dbReference>
<protein>
    <submittedName>
        <fullName evidence="4">Ferredoxin-NAD(P)+ reductase (Naphthalene dioxygenase ferredoxin-specific)</fullName>
    </submittedName>
</protein>
<gene>
    <name evidence="4" type="ORF">SAMN05444390_102637</name>
</gene>
<dbReference type="Pfam" id="PF00175">
    <property type="entry name" value="NAD_binding_1"/>
    <property type="match status" value="1"/>
</dbReference>
<name>A0A1H6BG45_9GAMM</name>
<dbReference type="SUPFAM" id="SSF54292">
    <property type="entry name" value="2Fe-2S ferredoxin-like"/>
    <property type="match status" value="1"/>
</dbReference>